<gene>
    <name evidence="3" type="ORF">AB0E89_03440</name>
</gene>
<dbReference type="PANTHER" id="PTHR42815:SF2">
    <property type="entry name" value="FAD-BINDING, PUTATIVE (AFU_ORTHOLOGUE AFUA_6G07600)-RELATED"/>
    <property type="match status" value="1"/>
</dbReference>
<proteinExistence type="predicted"/>
<dbReference type="InterPro" id="IPR012349">
    <property type="entry name" value="Split_barrel_FMN-bd"/>
</dbReference>
<dbReference type="Gene3D" id="2.30.110.10">
    <property type="entry name" value="Electron Transport, Fmn-binding Protein, Chain A"/>
    <property type="match status" value="1"/>
</dbReference>
<dbReference type="EMBL" id="JBEZVE010000002">
    <property type="protein sequence ID" value="MEU3779641.1"/>
    <property type="molecule type" value="Genomic_DNA"/>
</dbReference>
<keyword evidence="4" id="KW-1185">Reference proteome</keyword>
<organism evidence="3 4">
    <name type="scientific">Streptomyces sp. 900129855</name>
    <dbReference type="NCBI Taxonomy" id="3155129"/>
    <lineage>
        <taxon>Bacteria</taxon>
        <taxon>Bacillati</taxon>
        <taxon>Actinomycetota</taxon>
        <taxon>Actinomycetes</taxon>
        <taxon>Kitasatosporales</taxon>
        <taxon>Streptomycetaceae</taxon>
        <taxon>Streptomyces</taxon>
    </lineage>
</organism>
<protein>
    <submittedName>
        <fullName evidence="3">Pyridoxamine 5'-phosphate oxidase family protein</fullName>
    </submittedName>
</protein>
<dbReference type="Pfam" id="PF01243">
    <property type="entry name" value="PNPOx_N"/>
    <property type="match status" value="1"/>
</dbReference>
<sequence length="190" mass="20532">MLFPDTRRRLRLRVNGIARPTRRGLAIDTAQVFTNCPGRLRHRSGEARPPLAYGPTASGESLSPAQRAWIREADTFFIATASDTGAADASHRGGEPGFVEVVSPTELTWAEYPGNSMFMTLGNLVLNPRAGVLFLDERSGVTLHLTGTARVRLMDVQPTVHFTITRVVQVGQAGQAGQAGDDLDGVAHRD</sequence>
<evidence type="ECO:0000259" key="2">
    <source>
        <dbReference type="Pfam" id="PF01243"/>
    </source>
</evidence>
<evidence type="ECO:0000313" key="4">
    <source>
        <dbReference type="Proteomes" id="UP001550739"/>
    </source>
</evidence>
<dbReference type="SUPFAM" id="SSF50475">
    <property type="entry name" value="FMN-binding split barrel"/>
    <property type="match status" value="1"/>
</dbReference>
<feature type="region of interest" description="Disordered" evidence="1">
    <location>
        <begin position="39"/>
        <end position="61"/>
    </location>
</feature>
<dbReference type="PANTHER" id="PTHR42815">
    <property type="entry name" value="FAD-BINDING, PUTATIVE (AFU_ORTHOLOGUE AFUA_6G07600)-RELATED"/>
    <property type="match status" value="1"/>
</dbReference>
<reference evidence="3 4" key="1">
    <citation type="submission" date="2024-06" db="EMBL/GenBank/DDBJ databases">
        <title>The Natural Products Discovery Center: Release of the First 8490 Sequenced Strains for Exploring Actinobacteria Biosynthetic Diversity.</title>
        <authorList>
            <person name="Kalkreuter E."/>
            <person name="Kautsar S.A."/>
            <person name="Yang D."/>
            <person name="Bader C.D."/>
            <person name="Teijaro C.N."/>
            <person name="Fluegel L."/>
            <person name="Davis C.M."/>
            <person name="Simpson J.R."/>
            <person name="Lauterbach L."/>
            <person name="Steele A.D."/>
            <person name="Gui C."/>
            <person name="Meng S."/>
            <person name="Li G."/>
            <person name="Viehrig K."/>
            <person name="Ye F."/>
            <person name="Su P."/>
            <person name="Kiefer A.F."/>
            <person name="Nichols A."/>
            <person name="Cepeda A.J."/>
            <person name="Yan W."/>
            <person name="Fan B."/>
            <person name="Jiang Y."/>
            <person name="Adhikari A."/>
            <person name="Zheng C.-J."/>
            <person name="Schuster L."/>
            <person name="Cowan T.M."/>
            <person name="Smanski M.J."/>
            <person name="Chevrette M.G."/>
            <person name="De Carvalho L.P.S."/>
            <person name="Shen B."/>
        </authorList>
    </citation>
    <scope>NUCLEOTIDE SEQUENCE [LARGE SCALE GENOMIC DNA]</scope>
    <source>
        <strain evidence="3 4">NPDC033843</strain>
    </source>
</reference>
<comment type="caution">
    <text evidence="3">The sequence shown here is derived from an EMBL/GenBank/DDBJ whole genome shotgun (WGS) entry which is preliminary data.</text>
</comment>
<evidence type="ECO:0000313" key="3">
    <source>
        <dbReference type="EMBL" id="MEU3779641.1"/>
    </source>
</evidence>
<dbReference type="InterPro" id="IPR011576">
    <property type="entry name" value="Pyridox_Oxase_N"/>
</dbReference>
<evidence type="ECO:0000256" key="1">
    <source>
        <dbReference type="SAM" id="MobiDB-lite"/>
    </source>
</evidence>
<dbReference type="RefSeq" id="WP_361700621.1">
    <property type="nucleotide sequence ID" value="NZ_JBEZVE010000002.1"/>
</dbReference>
<accession>A0ABV2ZAS3</accession>
<name>A0ABV2ZAS3_9ACTN</name>
<dbReference type="Proteomes" id="UP001550739">
    <property type="component" value="Unassembled WGS sequence"/>
</dbReference>
<feature type="domain" description="Pyridoxamine 5'-phosphate oxidase N-terminal" evidence="2">
    <location>
        <begin position="63"/>
        <end position="152"/>
    </location>
</feature>